<proteinExistence type="predicted"/>
<evidence type="ECO:0000256" key="2">
    <source>
        <dbReference type="ARBA" id="ARBA00022723"/>
    </source>
</evidence>
<keyword evidence="9" id="KW-1185">Reference proteome</keyword>
<dbReference type="PANTHER" id="PTHR10869">
    <property type="entry name" value="PROLYL 4-HYDROXYLASE ALPHA SUBUNIT"/>
    <property type="match status" value="1"/>
</dbReference>
<evidence type="ECO:0000256" key="4">
    <source>
        <dbReference type="ARBA" id="ARBA00022964"/>
    </source>
</evidence>
<evidence type="ECO:0000259" key="7">
    <source>
        <dbReference type="PROSITE" id="PS51471"/>
    </source>
</evidence>
<evidence type="ECO:0000313" key="8">
    <source>
        <dbReference type="EMBL" id="ARU56900.1"/>
    </source>
</evidence>
<evidence type="ECO:0000313" key="9">
    <source>
        <dbReference type="Proteomes" id="UP000196027"/>
    </source>
</evidence>
<evidence type="ECO:0000256" key="1">
    <source>
        <dbReference type="ARBA" id="ARBA00001961"/>
    </source>
</evidence>
<dbReference type="GO" id="GO:0005506">
    <property type="term" value="F:iron ion binding"/>
    <property type="evidence" value="ECO:0007669"/>
    <property type="project" value="InterPro"/>
</dbReference>
<dbReference type="GO" id="GO:0031418">
    <property type="term" value="F:L-ascorbic acid binding"/>
    <property type="evidence" value="ECO:0007669"/>
    <property type="project" value="UniProtKB-KW"/>
</dbReference>
<dbReference type="InterPro" id="IPR045054">
    <property type="entry name" value="P4HA-like"/>
</dbReference>
<dbReference type="Pfam" id="PF13640">
    <property type="entry name" value="2OG-FeII_Oxy_3"/>
    <property type="match status" value="1"/>
</dbReference>
<dbReference type="EMBL" id="CP021425">
    <property type="protein sequence ID" value="ARU56900.1"/>
    <property type="molecule type" value="Genomic_DNA"/>
</dbReference>
<evidence type="ECO:0000256" key="5">
    <source>
        <dbReference type="ARBA" id="ARBA00023002"/>
    </source>
</evidence>
<evidence type="ECO:0000256" key="6">
    <source>
        <dbReference type="ARBA" id="ARBA00023004"/>
    </source>
</evidence>
<keyword evidence="4" id="KW-0223">Dioxygenase</keyword>
<evidence type="ECO:0000256" key="3">
    <source>
        <dbReference type="ARBA" id="ARBA00022896"/>
    </source>
</evidence>
<keyword evidence="5" id="KW-0560">Oxidoreductase</keyword>
<protein>
    <submittedName>
        <fullName evidence="8">2OG-Fe(II) oxygenase</fullName>
    </submittedName>
</protein>
<keyword evidence="2" id="KW-0479">Metal-binding</keyword>
<dbReference type="InterPro" id="IPR006620">
    <property type="entry name" value="Pro_4_hyd_alph"/>
</dbReference>
<accession>A0A1Y0I9I6</accession>
<dbReference type="GO" id="GO:0051213">
    <property type="term" value="F:dioxygenase activity"/>
    <property type="evidence" value="ECO:0007669"/>
    <property type="project" value="UniProtKB-KW"/>
</dbReference>
<dbReference type="Gene3D" id="2.60.120.620">
    <property type="entry name" value="q2cbj1_9rhob like domain"/>
    <property type="match status" value="2"/>
</dbReference>
<dbReference type="PANTHER" id="PTHR10869:SF246">
    <property type="entry name" value="TRANSMEMBRANE PROLYL 4-HYDROXYLASE"/>
    <property type="match status" value="1"/>
</dbReference>
<dbReference type="InterPro" id="IPR044862">
    <property type="entry name" value="Pro_4_hyd_alph_FE2OG_OXY"/>
</dbReference>
<dbReference type="InterPro" id="IPR005123">
    <property type="entry name" value="Oxoglu/Fe-dep_dioxygenase_dom"/>
</dbReference>
<feature type="domain" description="Fe2OG dioxygenase" evidence="7">
    <location>
        <begin position="143"/>
        <end position="252"/>
    </location>
</feature>
<dbReference type="SMART" id="SM00702">
    <property type="entry name" value="P4Hc"/>
    <property type="match status" value="1"/>
</dbReference>
<name>A0A1Y0I9I6_9GAMM</name>
<dbReference type="Proteomes" id="UP000196027">
    <property type="component" value="Chromosome"/>
</dbReference>
<dbReference type="AlphaFoldDB" id="A0A1Y0I9I6"/>
<keyword evidence="6" id="KW-0408">Iron</keyword>
<organism evidence="8 9">
    <name type="scientific">Oleiphilus messinensis</name>
    <dbReference type="NCBI Taxonomy" id="141451"/>
    <lineage>
        <taxon>Bacteria</taxon>
        <taxon>Pseudomonadati</taxon>
        <taxon>Pseudomonadota</taxon>
        <taxon>Gammaproteobacteria</taxon>
        <taxon>Oceanospirillales</taxon>
        <taxon>Oleiphilaceae</taxon>
        <taxon>Oleiphilus</taxon>
    </lineage>
</organism>
<keyword evidence="3" id="KW-0847">Vitamin C</keyword>
<dbReference type="PROSITE" id="PS51471">
    <property type="entry name" value="FE2OG_OXY"/>
    <property type="match status" value="1"/>
</dbReference>
<dbReference type="KEGG" id="ome:OLMES_2852"/>
<gene>
    <name evidence="8" type="ORF">OLMES_2852</name>
</gene>
<sequence length="452" mass="52121">MHQILIDNGFDNRLVTQTLNQYKNNSALDKSSESREDYFQSVVKESQIFHECIESRFILPNAKKIKTDSAELYVVENFLNKEECDAIISRIRSSLRRSTIVETAEPDQYFRTSKTCDLGELNDEFIKAIDERICRYIGIDESYSEAIQGQYYEVGEEFKAHTDYFEASDPSFRKITEHAGQRSWTFMIYLNETKSGGETDFLKLGKSFKPSQGTAVIWNNLDCYGKPNINTMHHAKPVLEGYKAIITKWFRTKGKGAPALKTDNEMLDNYTDTGFKKVTTPLNLQKVLTVFYKNKLEQATAESLPDFIKGDTESSPSDLIQLTNAERAYIHEELKSICEDWSGVALQPTYVFGIRKYNHSAQLKCHRDRLETHIISVIINVDQEVKEDWPLYIEDNYYRKHNIVLKPGEMILYEGGRLLHGRPTPFNGKYFCNIFAHYIPVGFLESTRSSPL</sequence>
<comment type="cofactor">
    <cofactor evidence="1">
        <name>L-ascorbate</name>
        <dbReference type="ChEBI" id="CHEBI:38290"/>
    </cofactor>
</comment>
<reference evidence="8 9" key="1">
    <citation type="submission" date="2017-05" db="EMBL/GenBank/DDBJ databases">
        <title>Genomic insights into alkan degradation activity of Oleiphilus messinensis.</title>
        <authorList>
            <person name="Kozyavkin S.A."/>
            <person name="Slesarev A.I."/>
            <person name="Golyshin P.N."/>
            <person name="Korzhenkov A."/>
            <person name="Golyshina O.N."/>
            <person name="Toshchakov S.V."/>
        </authorList>
    </citation>
    <scope>NUCLEOTIDE SEQUENCE [LARGE SCALE GENOMIC DNA]</scope>
    <source>
        <strain evidence="8 9">ME102</strain>
    </source>
</reference>
<dbReference type="GO" id="GO:0016705">
    <property type="term" value="F:oxidoreductase activity, acting on paired donors, with incorporation or reduction of molecular oxygen"/>
    <property type="evidence" value="ECO:0007669"/>
    <property type="project" value="InterPro"/>
</dbReference>